<keyword evidence="2" id="KW-0472">Membrane</keyword>
<dbReference type="AlphaFoldDB" id="A0A0D7EYI9"/>
<proteinExistence type="predicted"/>
<feature type="transmembrane region" description="Helical" evidence="2">
    <location>
        <begin position="51"/>
        <end position="71"/>
    </location>
</feature>
<keyword evidence="2" id="KW-0812">Transmembrane</keyword>
<gene>
    <name evidence="3" type="ORF">OO17_07340</name>
</gene>
<organism evidence="3 4">
    <name type="scientific">Rhodopseudomonas palustris</name>
    <dbReference type="NCBI Taxonomy" id="1076"/>
    <lineage>
        <taxon>Bacteria</taxon>
        <taxon>Pseudomonadati</taxon>
        <taxon>Pseudomonadota</taxon>
        <taxon>Alphaproteobacteria</taxon>
        <taxon>Hyphomicrobiales</taxon>
        <taxon>Nitrobacteraceae</taxon>
        <taxon>Rhodopseudomonas</taxon>
    </lineage>
</organism>
<dbReference type="PATRIC" id="fig|1076.23.peg.679"/>
<evidence type="ECO:0000256" key="1">
    <source>
        <dbReference type="SAM" id="MobiDB-lite"/>
    </source>
</evidence>
<keyword evidence="2" id="KW-1133">Transmembrane helix</keyword>
<dbReference type="EMBL" id="JXXE01000141">
    <property type="protein sequence ID" value="KIZ45868.1"/>
    <property type="molecule type" value="Genomic_DNA"/>
</dbReference>
<evidence type="ECO:0000256" key="2">
    <source>
        <dbReference type="SAM" id="Phobius"/>
    </source>
</evidence>
<comment type="caution">
    <text evidence="3">The sequence shown here is derived from an EMBL/GenBank/DDBJ whole genome shotgun (WGS) entry which is preliminary data.</text>
</comment>
<dbReference type="Proteomes" id="UP000032515">
    <property type="component" value="Unassembled WGS sequence"/>
</dbReference>
<accession>A0A0D7EYI9</accession>
<evidence type="ECO:0000313" key="3">
    <source>
        <dbReference type="EMBL" id="KIZ45868.1"/>
    </source>
</evidence>
<evidence type="ECO:0000313" key="4">
    <source>
        <dbReference type="Proteomes" id="UP000032515"/>
    </source>
</evidence>
<protein>
    <submittedName>
        <fullName evidence="3">Uncharacterized protein</fullName>
    </submittedName>
</protein>
<sequence length="104" mass="11064">MNDHTSKSPPETPRYEPEIIPPDANYDPSRSRGPFQDGFSQRIYVARMGPLGFIGLAALVGVVIAVVLVVLLGAFLLWIPIVGLLVGAGLVAGVVRHFKGGGNR</sequence>
<name>A0A0D7EYI9_RHOPL</name>
<reference evidence="3 4" key="1">
    <citation type="submission" date="2014-11" db="EMBL/GenBank/DDBJ databases">
        <title>Genomics and ecophysiology of heterotrophic nitrogen fixing bacteria isolated from estuarine surface water.</title>
        <authorList>
            <person name="Bentzon-Tilia M."/>
            <person name="Severin I."/>
            <person name="Hansen L.H."/>
            <person name="Riemann L."/>
        </authorList>
    </citation>
    <scope>NUCLEOTIDE SEQUENCE [LARGE SCALE GENOMIC DNA]</scope>
    <source>
        <strain evidence="3 4">BAL398</strain>
    </source>
</reference>
<dbReference type="OrthoDB" id="8141550at2"/>
<feature type="region of interest" description="Disordered" evidence="1">
    <location>
        <begin position="1"/>
        <end position="34"/>
    </location>
</feature>
<feature type="transmembrane region" description="Helical" evidence="2">
    <location>
        <begin position="77"/>
        <end position="95"/>
    </location>
</feature>
<dbReference type="RefSeq" id="WP_044407923.1">
    <property type="nucleotide sequence ID" value="NZ_JXXE01000141.1"/>
</dbReference>